<dbReference type="RefSeq" id="XP_025509698.1">
    <property type="nucleotide sequence ID" value="XM_025654827.1"/>
</dbReference>
<organism evidence="2 3">
    <name type="scientific">Aspergillus piperis CBS 112811</name>
    <dbReference type="NCBI Taxonomy" id="1448313"/>
    <lineage>
        <taxon>Eukaryota</taxon>
        <taxon>Fungi</taxon>
        <taxon>Dikarya</taxon>
        <taxon>Ascomycota</taxon>
        <taxon>Pezizomycotina</taxon>
        <taxon>Eurotiomycetes</taxon>
        <taxon>Eurotiomycetidae</taxon>
        <taxon>Eurotiales</taxon>
        <taxon>Aspergillaceae</taxon>
        <taxon>Aspergillus</taxon>
        <taxon>Aspergillus subgen. Circumdati</taxon>
    </lineage>
</organism>
<evidence type="ECO:0000313" key="3">
    <source>
        <dbReference type="Proteomes" id="UP000249526"/>
    </source>
</evidence>
<name>A0A8G1QPE0_9EURO</name>
<keyword evidence="1" id="KW-0812">Transmembrane</keyword>
<evidence type="ECO:0000313" key="2">
    <source>
        <dbReference type="EMBL" id="RAH51776.1"/>
    </source>
</evidence>
<accession>A0A8G1QPE0</accession>
<sequence length="154" mass="17891">MARNGYLILFLYFSPLPHYSPGHVPLHNISGSRWLPPPQSHFTPTRFYSPLYSSPRNGNLRAWDLCLFALHHVLSVFVKGTVNARKKVKKETRTTIVWKKECVCMCGIVLISPWFVYYVYFALQIPGNQMSKHRLVPIDMDVDREPISPQFPSW</sequence>
<keyword evidence="1" id="KW-0472">Membrane</keyword>
<keyword evidence="1" id="KW-1133">Transmembrane helix</keyword>
<feature type="transmembrane region" description="Helical" evidence="1">
    <location>
        <begin position="62"/>
        <end position="82"/>
    </location>
</feature>
<dbReference type="EMBL" id="KZ825093">
    <property type="protein sequence ID" value="RAH51776.1"/>
    <property type="molecule type" value="Genomic_DNA"/>
</dbReference>
<dbReference type="GeneID" id="37158229"/>
<dbReference type="Proteomes" id="UP000249526">
    <property type="component" value="Unassembled WGS sequence"/>
</dbReference>
<feature type="transmembrane region" description="Helical" evidence="1">
    <location>
        <begin position="102"/>
        <end position="123"/>
    </location>
</feature>
<proteinExistence type="predicted"/>
<protein>
    <submittedName>
        <fullName evidence="2">Uncharacterized protein</fullName>
    </submittedName>
</protein>
<keyword evidence="3" id="KW-1185">Reference proteome</keyword>
<evidence type="ECO:0000256" key="1">
    <source>
        <dbReference type="SAM" id="Phobius"/>
    </source>
</evidence>
<gene>
    <name evidence="2" type="ORF">BO85DRAFT_239675</name>
</gene>
<dbReference type="AlphaFoldDB" id="A0A8G1QPE0"/>
<reference evidence="2 3" key="1">
    <citation type="submission" date="2018-02" db="EMBL/GenBank/DDBJ databases">
        <title>The genomes of Aspergillus section Nigri reveals drivers in fungal speciation.</title>
        <authorList>
            <consortium name="DOE Joint Genome Institute"/>
            <person name="Vesth T.C."/>
            <person name="Nybo J."/>
            <person name="Theobald S."/>
            <person name="Brandl J."/>
            <person name="Frisvad J.C."/>
            <person name="Nielsen K.F."/>
            <person name="Lyhne E.K."/>
            <person name="Kogle M.E."/>
            <person name="Kuo A."/>
            <person name="Riley R."/>
            <person name="Clum A."/>
            <person name="Nolan M."/>
            <person name="Lipzen A."/>
            <person name="Salamov A."/>
            <person name="Henrissat B."/>
            <person name="Wiebenga A."/>
            <person name="De vries R.P."/>
            <person name="Grigoriev I.V."/>
            <person name="Mortensen U.H."/>
            <person name="Andersen M.R."/>
            <person name="Baker S.E."/>
        </authorList>
    </citation>
    <scope>NUCLEOTIDE SEQUENCE [LARGE SCALE GENOMIC DNA]</scope>
    <source>
        <strain evidence="2 3">CBS 112811</strain>
    </source>
</reference>